<dbReference type="AlphaFoldDB" id="A0A940N1X2"/>
<name>A0A940N1X2_9PROT</name>
<dbReference type="RefSeq" id="WP_209376052.1">
    <property type="nucleotide sequence ID" value="NZ_JAGIZA010000015.1"/>
</dbReference>
<reference evidence="3" key="1">
    <citation type="submission" date="2021-03" db="EMBL/GenBank/DDBJ databases">
        <authorList>
            <person name="So Y."/>
        </authorList>
    </citation>
    <scope>NUCLEOTIDE SEQUENCE</scope>
    <source>
        <strain evidence="3">SG15</strain>
    </source>
</reference>
<evidence type="ECO:0000313" key="3">
    <source>
        <dbReference type="EMBL" id="MBP0495257.1"/>
    </source>
</evidence>
<protein>
    <recommendedName>
        <fullName evidence="2">YCII-related domain-containing protein</fullName>
    </recommendedName>
</protein>
<dbReference type="EMBL" id="JAGIZA010000015">
    <property type="protein sequence ID" value="MBP0495257.1"/>
    <property type="molecule type" value="Genomic_DNA"/>
</dbReference>
<dbReference type="Gene3D" id="3.30.70.1060">
    <property type="entry name" value="Dimeric alpha+beta barrel"/>
    <property type="match status" value="2"/>
</dbReference>
<evidence type="ECO:0000259" key="2">
    <source>
        <dbReference type="Pfam" id="PF03795"/>
    </source>
</evidence>
<organism evidence="3 4">
    <name type="scientific">Roseomonas indoligenes</name>
    <dbReference type="NCBI Taxonomy" id="2820811"/>
    <lineage>
        <taxon>Bacteria</taxon>
        <taxon>Pseudomonadati</taxon>
        <taxon>Pseudomonadota</taxon>
        <taxon>Alphaproteobacteria</taxon>
        <taxon>Acetobacterales</taxon>
        <taxon>Roseomonadaceae</taxon>
        <taxon>Roseomonas</taxon>
    </lineage>
</organism>
<feature type="domain" description="YCII-related" evidence="2">
    <location>
        <begin position="118"/>
        <end position="193"/>
    </location>
</feature>
<keyword evidence="4" id="KW-1185">Reference proteome</keyword>
<dbReference type="InterPro" id="IPR051807">
    <property type="entry name" value="Sec-metab_biosynth-assoc"/>
</dbReference>
<comment type="caution">
    <text evidence="3">The sequence shown here is derived from an EMBL/GenBank/DDBJ whole genome shotgun (WGS) entry which is preliminary data.</text>
</comment>
<evidence type="ECO:0000256" key="1">
    <source>
        <dbReference type="ARBA" id="ARBA00007689"/>
    </source>
</evidence>
<dbReference type="Proteomes" id="UP000677537">
    <property type="component" value="Unassembled WGS sequence"/>
</dbReference>
<dbReference type="PANTHER" id="PTHR33606:SF3">
    <property type="entry name" value="PROTEIN YCII"/>
    <property type="match status" value="1"/>
</dbReference>
<dbReference type="PANTHER" id="PTHR33606">
    <property type="entry name" value="PROTEIN YCII"/>
    <property type="match status" value="1"/>
</dbReference>
<sequence length="211" mass="22628">MSECRLVLARASAEAGALIGGARPAHLDLLGRMAEAGTLIIGVPLLDTEGGGYRGSLMLVKAEALEDYLAVEPFRHGGVWESHAVHPFRIAGLPYPPFPDGPVPERPTHTIAVAWDGTDEAARERRLAVRERHFARVRPAAEASVLALGGAILDRPGGAMIGSVAITAHESVDDARGWWAEDPYVTGGVWERVDWYATRIAPLPYRALPTG</sequence>
<evidence type="ECO:0000313" key="4">
    <source>
        <dbReference type="Proteomes" id="UP000677537"/>
    </source>
</evidence>
<gene>
    <name evidence="3" type="ORF">J5Y10_20905</name>
</gene>
<comment type="similarity">
    <text evidence="1">Belongs to the YciI family.</text>
</comment>
<proteinExistence type="inferred from homology"/>
<accession>A0A940N1X2</accession>
<dbReference type="SUPFAM" id="SSF54909">
    <property type="entry name" value="Dimeric alpha+beta barrel"/>
    <property type="match status" value="2"/>
</dbReference>
<dbReference type="InterPro" id="IPR005545">
    <property type="entry name" value="YCII"/>
</dbReference>
<dbReference type="InterPro" id="IPR011008">
    <property type="entry name" value="Dimeric_a/b-barrel"/>
</dbReference>
<dbReference type="Pfam" id="PF03795">
    <property type="entry name" value="YCII"/>
    <property type="match status" value="1"/>
</dbReference>